<accession>A0A4Y7JCZ4</accession>
<organism evidence="1 2">
    <name type="scientific">Papaver somniferum</name>
    <name type="common">Opium poppy</name>
    <dbReference type="NCBI Taxonomy" id="3469"/>
    <lineage>
        <taxon>Eukaryota</taxon>
        <taxon>Viridiplantae</taxon>
        <taxon>Streptophyta</taxon>
        <taxon>Embryophyta</taxon>
        <taxon>Tracheophyta</taxon>
        <taxon>Spermatophyta</taxon>
        <taxon>Magnoliopsida</taxon>
        <taxon>Ranunculales</taxon>
        <taxon>Papaveraceae</taxon>
        <taxon>Papaveroideae</taxon>
        <taxon>Papaver</taxon>
    </lineage>
</organism>
<proteinExistence type="predicted"/>
<dbReference type="AlphaFoldDB" id="A0A4Y7JCZ4"/>
<dbReference type="EMBL" id="CM010718">
    <property type="protein sequence ID" value="RZC57668.1"/>
    <property type="molecule type" value="Genomic_DNA"/>
</dbReference>
<protein>
    <submittedName>
        <fullName evidence="1">Uncharacterized protein</fullName>
    </submittedName>
</protein>
<evidence type="ECO:0000313" key="1">
    <source>
        <dbReference type="EMBL" id="RZC57668.1"/>
    </source>
</evidence>
<sequence>MNQQVAIGACMGEGTGAKHMSNRTSSNQFSDTSGEEETMRYIVADLFDSLGFGKLDIYPGEESKSVDKFKDATVTGFSEGAGVADVSYQTNKEARCTGTSDKPDEWIKDELYYYLLRTAKKHNGNYIPQYEQQYGNFDDASKHPRYRFLG</sequence>
<keyword evidence="2" id="KW-1185">Reference proteome</keyword>
<gene>
    <name evidence="1" type="ORF">C5167_004970</name>
</gene>
<dbReference type="Gramene" id="RZC57668">
    <property type="protein sequence ID" value="RZC57668"/>
    <property type="gene ID" value="C5167_004970"/>
</dbReference>
<reference evidence="1 2" key="1">
    <citation type="journal article" date="2018" name="Science">
        <title>The opium poppy genome and morphinan production.</title>
        <authorList>
            <person name="Guo L."/>
            <person name="Winzer T."/>
            <person name="Yang X."/>
            <person name="Li Y."/>
            <person name="Ning Z."/>
            <person name="He Z."/>
            <person name="Teodor R."/>
            <person name="Lu Y."/>
            <person name="Bowser T.A."/>
            <person name="Graham I.A."/>
            <person name="Ye K."/>
        </authorList>
    </citation>
    <scope>NUCLEOTIDE SEQUENCE [LARGE SCALE GENOMIC DNA]</scope>
    <source>
        <strain evidence="2">cv. HN1</strain>
        <tissue evidence="1">Leaves</tissue>
    </source>
</reference>
<dbReference type="Proteomes" id="UP000316621">
    <property type="component" value="Chromosome 4"/>
</dbReference>
<evidence type="ECO:0000313" key="2">
    <source>
        <dbReference type="Proteomes" id="UP000316621"/>
    </source>
</evidence>
<dbReference type="OrthoDB" id="5186at2759"/>
<name>A0A4Y7JCZ4_PAPSO</name>